<dbReference type="PANTHER" id="PTHR43194:SF5">
    <property type="entry name" value="PIMELOYL-[ACYL-CARRIER PROTEIN] METHYL ESTER ESTERASE"/>
    <property type="match status" value="1"/>
</dbReference>
<dbReference type="KEGG" id="tro:trd_1160"/>
<dbReference type="InterPro" id="IPR000073">
    <property type="entry name" value="AB_hydrolase_1"/>
</dbReference>
<dbReference type="AlphaFoldDB" id="B9L0T9"/>
<dbReference type="STRING" id="309801.trd_1160"/>
<dbReference type="HOGENOM" id="CLU_076594_0_0_0"/>
<dbReference type="eggNOG" id="COG1647">
    <property type="taxonomic scope" value="Bacteria"/>
</dbReference>
<proteinExistence type="predicted"/>
<dbReference type="Pfam" id="PF12146">
    <property type="entry name" value="Hydrolase_4"/>
    <property type="match status" value="1"/>
</dbReference>
<dbReference type="RefSeq" id="WP_015922113.1">
    <property type="nucleotide sequence ID" value="NC_011959.1"/>
</dbReference>
<dbReference type="InterPro" id="IPR050228">
    <property type="entry name" value="Carboxylesterase_BioH"/>
</dbReference>
<organism evidence="2 3">
    <name type="scientific">Thermomicrobium roseum (strain ATCC 27502 / DSM 5159 / P-2)</name>
    <dbReference type="NCBI Taxonomy" id="309801"/>
    <lineage>
        <taxon>Bacteria</taxon>
        <taxon>Pseudomonadati</taxon>
        <taxon>Thermomicrobiota</taxon>
        <taxon>Thermomicrobia</taxon>
        <taxon>Thermomicrobiales</taxon>
        <taxon>Thermomicrobiaceae</taxon>
        <taxon>Thermomicrobium</taxon>
    </lineage>
</organism>
<evidence type="ECO:0000259" key="1">
    <source>
        <dbReference type="Pfam" id="PF12146"/>
    </source>
</evidence>
<name>B9L0T9_THERP</name>
<dbReference type="Proteomes" id="UP000000447">
    <property type="component" value="Chromosome"/>
</dbReference>
<dbReference type="PANTHER" id="PTHR43194">
    <property type="entry name" value="HYDROLASE ALPHA/BETA FOLD FAMILY"/>
    <property type="match status" value="1"/>
</dbReference>
<dbReference type="OrthoDB" id="9786110at2"/>
<evidence type="ECO:0000313" key="3">
    <source>
        <dbReference type="Proteomes" id="UP000000447"/>
    </source>
</evidence>
<accession>B9L0T9</accession>
<dbReference type="InterPro" id="IPR029058">
    <property type="entry name" value="AB_hydrolase_fold"/>
</dbReference>
<protein>
    <recommendedName>
        <fullName evidence="1">Serine aminopeptidase S33 domain-containing protein</fullName>
    </recommendedName>
</protein>
<dbReference type="InterPro" id="IPR022742">
    <property type="entry name" value="Hydrolase_4"/>
</dbReference>
<dbReference type="Gene3D" id="3.40.50.1820">
    <property type="entry name" value="alpha/beta hydrolase"/>
    <property type="match status" value="1"/>
</dbReference>
<evidence type="ECO:0000313" key="2">
    <source>
        <dbReference type="EMBL" id="ACM05185.1"/>
    </source>
</evidence>
<feature type="domain" description="Serine aminopeptidase S33" evidence="1">
    <location>
        <begin position="29"/>
        <end position="237"/>
    </location>
</feature>
<dbReference type="SUPFAM" id="SSF53474">
    <property type="entry name" value="alpha/beta-Hydrolases"/>
    <property type="match status" value="1"/>
</dbReference>
<dbReference type="EMBL" id="CP001275">
    <property type="protein sequence ID" value="ACM05185.1"/>
    <property type="molecule type" value="Genomic_DNA"/>
</dbReference>
<sequence>MSELWHRLSEPFRSPEHQPIELAGRSPAFILIHGFMGTPAEWRPLAEILHRHGFTVSAPLLPGFGARIHELAFVTLADWEDALLRTASRTGSNAVIVGFSLGGALATLLAARLQPAALVLFAPFSRLPLPFWYRRLIPLFERFSAGPRPFARVDFDDPAVRQALSGWNPVLDPSDPLVRDELRSFRFPWRLLRELAMTADRARQAAQLVENPVSIVQGRNDTTVPPRDTRNFARAFKNLRFFIEAPGDHQLVRPEHPAFPLLSRLLVTLGEGISG</sequence>
<reference evidence="2 3" key="1">
    <citation type="journal article" date="2009" name="PLoS ONE">
        <title>Complete genome sequence of the aerobic CO-oxidizing thermophile Thermomicrobium roseum.</title>
        <authorList>
            <person name="Wu D."/>
            <person name="Raymond J."/>
            <person name="Wu M."/>
            <person name="Chatterji S."/>
            <person name="Ren Q."/>
            <person name="Graham J.E."/>
            <person name="Bryant D.A."/>
            <person name="Robb F."/>
            <person name="Colman A."/>
            <person name="Tallon L.J."/>
            <person name="Badger J.H."/>
            <person name="Madupu R."/>
            <person name="Ward N.L."/>
            <person name="Eisen J.A."/>
        </authorList>
    </citation>
    <scope>NUCLEOTIDE SEQUENCE [LARGE SCALE GENOMIC DNA]</scope>
    <source>
        <strain evidence="3">ATCC 27502 / DSM 5159 / P-2</strain>
    </source>
</reference>
<dbReference type="PRINTS" id="PR00111">
    <property type="entry name" value="ABHYDROLASE"/>
</dbReference>
<gene>
    <name evidence="2" type="ordered locus">trd_1160</name>
</gene>
<keyword evidence="3" id="KW-1185">Reference proteome</keyword>